<accession>A0A2G5K7P6</accession>
<reference evidence="1 2" key="1">
    <citation type="submission" date="2016-08" db="EMBL/GenBank/DDBJ databases">
        <title>Draft genome of Amylibacter sp. strain 4G11.</title>
        <authorList>
            <person name="Wong S.-K."/>
            <person name="Hamasaki K."/>
            <person name="Yoshizawa S."/>
        </authorList>
    </citation>
    <scope>NUCLEOTIDE SEQUENCE [LARGE SCALE GENOMIC DNA]</scope>
    <source>
        <strain evidence="1 2">4G11</strain>
    </source>
</reference>
<keyword evidence="2" id="KW-1185">Reference proteome</keyword>
<evidence type="ECO:0008006" key="3">
    <source>
        <dbReference type="Google" id="ProtNLM"/>
    </source>
</evidence>
<proteinExistence type="predicted"/>
<organism evidence="1 2">
    <name type="scientific">Paramylibacter kogurei</name>
    <dbReference type="NCBI Taxonomy" id="1889778"/>
    <lineage>
        <taxon>Bacteria</taxon>
        <taxon>Pseudomonadati</taxon>
        <taxon>Pseudomonadota</taxon>
        <taxon>Alphaproteobacteria</taxon>
        <taxon>Rhodobacterales</taxon>
        <taxon>Paracoccaceae</taxon>
        <taxon>Paramylibacter</taxon>
    </lineage>
</organism>
<dbReference type="AlphaFoldDB" id="A0A2G5K7P6"/>
<protein>
    <recommendedName>
        <fullName evidence="3">Pilus assembly protein TadE</fullName>
    </recommendedName>
</protein>
<evidence type="ECO:0000313" key="2">
    <source>
        <dbReference type="Proteomes" id="UP000231516"/>
    </source>
</evidence>
<name>A0A2G5K7P6_9RHOB</name>
<sequence>MFALALEGGWFTAQKVFLERAVDISVRNLRLGKIRGTDEKDAYDVLKDEICEHAGIVNDCANAMKLEMYQVSPDETFSLGVRDCVERKPEDPDATPTRTFTMGEFGDVMFVRACIVVDPLFSITPITPAFELDSSGGFFLSTFTAYAVEPDDNDFSTGATVASGS</sequence>
<dbReference type="Proteomes" id="UP000231516">
    <property type="component" value="Unassembled WGS sequence"/>
</dbReference>
<gene>
    <name evidence="1" type="ORF">BFP76_05790</name>
</gene>
<dbReference type="EMBL" id="MDGM01000012">
    <property type="protein sequence ID" value="PIB24694.1"/>
    <property type="molecule type" value="Genomic_DNA"/>
</dbReference>
<evidence type="ECO:0000313" key="1">
    <source>
        <dbReference type="EMBL" id="PIB24694.1"/>
    </source>
</evidence>
<comment type="caution">
    <text evidence="1">The sequence shown here is derived from an EMBL/GenBank/DDBJ whole genome shotgun (WGS) entry which is preliminary data.</text>
</comment>